<dbReference type="GO" id="GO:0006508">
    <property type="term" value="P:proteolysis"/>
    <property type="evidence" value="ECO:0007669"/>
    <property type="project" value="UniProtKB-KW"/>
</dbReference>
<proteinExistence type="predicted"/>
<dbReference type="Gene3D" id="3.30.1390.10">
    <property type="match status" value="1"/>
</dbReference>
<dbReference type="EMBL" id="WBVQ01000001">
    <property type="protein sequence ID" value="KAB2818243.1"/>
    <property type="molecule type" value="Genomic_DNA"/>
</dbReference>
<dbReference type="GO" id="GO:0008233">
    <property type="term" value="F:peptidase activity"/>
    <property type="evidence" value="ECO:0007669"/>
    <property type="project" value="UniProtKB-KW"/>
</dbReference>
<gene>
    <name evidence="2" type="ORF">F8C82_06935</name>
</gene>
<keyword evidence="2" id="KW-0378">Hydrolase</keyword>
<dbReference type="Pfam" id="PF02617">
    <property type="entry name" value="ClpS"/>
    <property type="match status" value="1"/>
</dbReference>
<evidence type="ECO:0000259" key="1">
    <source>
        <dbReference type="Pfam" id="PF02617"/>
    </source>
</evidence>
<dbReference type="SUPFAM" id="SSF54736">
    <property type="entry name" value="ClpS-like"/>
    <property type="match status" value="1"/>
</dbReference>
<dbReference type="InterPro" id="IPR003769">
    <property type="entry name" value="ClpS_core"/>
</dbReference>
<comment type="caution">
    <text evidence="2">The sequence shown here is derived from an EMBL/GenBank/DDBJ whole genome shotgun (WGS) entry which is preliminary data.</text>
</comment>
<accession>A0A6L3ZKM0</accession>
<dbReference type="AlphaFoldDB" id="A0A6L3ZKM0"/>
<dbReference type="InterPro" id="IPR014719">
    <property type="entry name" value="Ribosomal_bL12_C/ClpS-like"/>
</dbReference>
<dbReference type="Proteomes" id="UP000484164">
    <property type="component" value="Unassembled WGS sequence"/>
</dbReference>
<feature type="domain" description="Adaptor protein ClpS core" evidence="1">
    <location>
        <begin position="21"/>
        <end position="87"/>
    </location>
</feature>
<evidence type="ECO:0000313" key="3">
    <source>
        <dbReference type="Proteomes" id="UP000484164"/>
    </source>
</evidence>
<dbReference type="OrthoDB" id="598046at2"/>
<sequence length="95" mass="10878">MAYTPQPEERELPEVDVLEMEDKENVIVLYNDEENTFDHVIECLISICDHTFEQAQQCAIITHYKGKCEVLSGSYNHLEPRCTALLSEGLSAEIF</sequence>
<name>A0A6L3ZKM0_9FLAO</name>
<protein>
    <submittedName>
        <fullName evidence="2">ATP-dependent Clp protease adaptor ClpS</fullName>
    </submittedName>
</protein>
<organism evidence="2 3">
    <name type="scientific">Phaeocystidibacter marisrubri</name>
    <dbReference type="NCBI Taxonomy" id="1577780"/>
    <lineage>
        <taxon>Bacteria</taxon>
        <taxon>Pseudomonadati</taxon>
        <taxon>Bacteroidota</taxon>
        <taxon>Flavobacteriia</taxon>
        <taxon>Flavobacteriales</taxon>
        <taxon>Phaeocystidibacteraceae</taxon>
        <taxon>Phaeocystidibacter</taxon>
    </lineage>
</organism>
<reference evidence="2 3" key="1">
    <citation type="submission" date="2019-10" db="EMBL/GenBank/DDBJ databases">
        <title>Genome sequence of Phaeocystidibacter marisrubri JCM30614 (type strain).</title>
        <authorList>
            <person name="Bowman J.P."/>
        </authorList>
    </citation>
    <scope>NUCLEOTIDE SEQUENCE [LARGE SCALE GENOMIC DNA]</scope>
    <source>
        <strain evidence="2 3">JCM 30614</strain>
    </source>
</reference>
<keyword evidence="3" id="KW-1185">Reference proteome</keyword>
<dbReference type="GO" id="GO:0030163">
    <property type="term" value="P:protein catabolic process"/>
    <property type="evidence" value="ECO:0007669"/>
    <property type="project" value="InterPro"/>
</dbReference>
<evidence type="ECO:0000313" key="2">
    <source>
        <dbReference type="EMBL" id="KAB2818243.1"/>
    </source>
</evidence>
<keyword evidence="2" id="KW-0645">Protease</keyword>